<proteinExistence type="predicted"/>
<dbReference type="Proteomes" id="UP000309997">
    <property type="component" value="Unassembled WGS sequence"/>
</dbReference>
<dbReference type="EMBL" id="RCHU02000001">
    <property type="protein sequence ID" value="KAL3611376.1"/>
    <property type="molecule type" value="Genomic_DNA"/>
</dbReference>
<organism evidence="1 2">
    <name type="scientific">Populus alba</name>
    <name type="common">White poplar</name>
    <dbReference type="NCBI Taxonomy" id="43335"/>
    <lineage>
        <taxon>Eukaryota</taxon>
        <taxon>Viridiplantae</taxon>
        <taxon>Streptophyta</taxon>
        <taxon>Embryophyta</taxon>
        <taxon>Tracheophyta</taxon>
        <taxon>Spermatophyta</taxon>
        <taxon>Magnoliopsida</taxon>
        <taxon>eudicotyledons</taxon>
        <taxon>Gunneridae</taxon>
        <taxon>Pentapetalae</taxon>
        <taxon>rosids</taxon>
        <taxon>fabids</taxon>
        <taxon>Malpighiales</taxon>
        <taxon>Salicaceae</taxon>
        <taxon>Saliceae</taxon>
        <taxon>Populus</taxon>
    </lineage>
</organism>
<comment type="caution">
    <text evidence="1">The sequence shown here is derived from an EMBL/GenBank/DDBJ whole genome shotgun (WGS) entry which is preliminary data.</text>
</comment>
<evidence type="ECO:0000313" key="2">
    <source>
        <dbReference type="Proteomes" id="UP000309997"/>
    </source>
</evidence>
<gene>
    <name evidence="1" type="ORF">D5086_002396</name>
</gene>
<keyword evidence="2" id="KW-1185">Reference proteome</keyword>
<protein>
    <submittedName>
        <fullName evidence="1">Uncharacterized protein</fullName>
    </submittedName>
</protein>
<evidence type="ECO:0000313" key="1">
    <source>
        <dbReference type="EMBL" id="KAL3611376.1"/>
    </source>
</evidence>
<name>A0ACC4D3Q9_POPAL</name>
<reference evidence="1 2" key="1">
    <citation type="journal article" date="2024" name="Plant Biotechnol. J.">
        <title>Genome and CRISPR/Cas9 system of a widespread forest tree (Populus alba) in the world.</title>
        <authorList>
            <person name="Liu Y.J."/>
            <person name="Jiang P.F."/>
            <person name="Han X.M."/>
            <person name="Li X.Y."/>
            <person name="Wang H.M."/>
            <person name="Wang Y.J."/>
            <person name="Wang X.X."/>
            <person name="Zeng Q.Y."/>
        </authorList>
    </citation>
    <scope>NUCLEOTIDE SEQUENCE [LARGE SCALE GENOMIC DNA]</scope>
    <source>
        <strain evidence="2">cv. PAL-ZL1</strain>
    </source>
</reference>
<sequence length="411" mass="46544">MPAQVHRMDSGDQETLFQSYPCAYYVQSPSTISHANSADIKTNNNIIESTFHSPTRSDTILINKNPEVSRFTLSRYSSSRGSNNSFLIEKKVSEPENNEVNRLIIVDGHGFNGDGGYEEEGMEEDEDFYYDKRGGWWWRYCSFRRSSSCAWVSLQVFWRLVLSLCVALLVFYAATKPPPPKTSIKIAGIRLFGLAEGVDGSGVTTKILNCNCSIDLLIENKSKLFGLHLQPPVLDMSFGHLIFATSRGSKLYAQSHGSTLFQLFVGTRNKPMYGAGTNMQDMLESENGLPIVIRVSFRSNFRVVWNLIKPEFHHRAVCLLVLDDAYDKKHLFKILHVLENVRIKDQRNINVREHSGCLSLDACINTSEDFSLLYDPSSKICVEPEDVCRQTPAGLKLKKDDMFTRRKPDLT</sequence>
<accession>A0ACC4D3Q9</accession>